<keyword evidence="3" id="KW-1185">Reference proteome</keyword>
<evidence type="ECO:0000256" key="1">
    <source>
        <dbReference type="SAM" id="Phobius"/>
    </source>
</evidence>
<organism evidence="2 3">
    <name type="scientific">Campylobacter corcagiensis</name>
    <dbReference type="NCBI Taxonomy" id="1448857"/>
    <lineage>
        <taxon>Bacteria</taxon>
        <taxon>Pseudomonadati</taxon>
        <taxon>Campylobacterota</taxon>
        <taxon>Epsilonproteobacteria</taxon>
        <taxon>Campylobacterales</taxon>
        <taxon>Campylobacteraceae</taxon>
        <taxon>Campylobacter</taxon>
    </lineage>
</organism>
<dbReference type="RefSeq" id="WP_025803734.1">
    <property type="nucleotide sequence ID" value="NZ_CP053842.1"/>
</dbReference>
<feature type="transmembrane region" description="Helical" evidence="1">
    <location>
        <begin position="12"/>
        <end position="36"/>
    </location>
</feature>
<dbReference type="OrthoDB" id="5329702at2"/>
<accession>A0A7M1LE99</accession>
<dbReference type="EMBL" id="CP063078">
    <property type="protein sequence ID" value="QOQ86899.1"/>
    <property type="molecule type" value="Genomic_DNA"/>
</dbReference>
<evidence type="ECO:0000313" key="3">
    <source>
        <dbReference type="Proteomes" id="UP000594749"/>
    </source>
</evidence>
<gene>
    <name evidence="2" type="ORF">IMC76_06700</name>
</gene>
<feature type="transmembrane region" description="Helical" evidence="1">
    <location>
        <begin position="42"/>
        <end position="62"/>
    </location>
</feature>
<dbReference type="AlphaFoldDB" id="A0A7M1LE99"/>
<keyword evidence="1" id="KW-1133">Transmembrane helix</keyword>
<protein>
    <submittedName>
        <fullName evidence="2">AtpZ/AtpI family protein</fullName>
    </submittedName>
</protein>
<keyword evidence="1" id="KW-0812">Transmembrane</keyword>
<sequence>MKRPSINSIIRGADALSLGISLVVAVVLGFVVGYYLSKWTGIKALLWVGLGFGFAAAIANVYKFYKFQQRELHELEDDPKYAEYAKTIKKQEEDRLAMKKKMDPNYSKDDEKYGLDEWDKEDMKWEK</sequence>
<evidence type="ECO:0000313" key="2">
    <source>
        <dbReference type="EMBL" id="QOQ86899.1"/>
    </source>
</evidence>
<reference evidence="2 3" key="1">
    <citation type="submission" date="2020-10" db="EMBL/GenBank/DDBJ databases">
        <title>Campylobacter and Helicobacter PacBio genomes.</title>
        <authorList>
            <person name="Lane C."/>
        </authorList>
    </citation>
    <scope>NUCLEOTIDE SEQUENCE [LARGE SCALE GENOMIC DNA]</scope>
    <source>
        <strain evidence="2 3">2016D-0077</strain>
    </source>
</reference>
<proteinExistence type="predicted"/>
<keyword evidence="1" id="KW-0472">Membrane</keyword>
<dbReference type="Pfam" id="PF09527">
    <property type="entry name" value="ATPase_gene1"/>
    <property type="match status" value="1"/>
</dbReference>
<dbReference type="Proteomes" id="UP000594749">
    <property type="component" value="Chromosome"/>
</dbReference>
<dbReference type="InterPro" id="IPR032820">
    <property type="entry name" value="ATPase_put"/>
</dbReference>
<name>A0A7M1LE99_9BACT</name>